<name>A0A818TJW1_9BILA</name>
<gene>
    <name evidence="1" type="ORF">OXD698_LOCUS11053</name>
</gene>
<protein>
    <submittedName>
        <fullName evidence="1">Uncharacterized protein</fullName>
    </submittedName>
</protein>
<organism evidence="1 2">
    <name type="scientific">Adineta steineri</name>
    <dbReference type="NCBI Taxonomy" id="433720"/>
    <lineage>
        <taxon>Eukaryota</taxon>
        <taxon>Metazoa</taxon>
        <taxon>Spiralia</taxon>
        <taxon>Gnathifera</taxon>
        <taxon>Rotifera</taxon>
        <taxon>Eurotatoria</taxon>
        <taxon>Bdelloidea</taxon>
        <taxon>Adinetida</taxon>
        <taxon>Adinetidae</taxon>
        <taxon>Adineta</taxon>
    </lineage>
</organism>
<comment type="caution">
    <text evidence="1">The sequence shown here is derived from an EMBL/GenBank/DDBJ whole genome shotgun (WGS) entry which is preliminary data.</text>
</comment>
<dbReference type="AlphaFoldDB" id="A0A818TJW1"/>
<accession>A0A818TJW1</accession>
<dbReference type="Proteomes" id="UP000663844">
    <property type="component" value="Unassembled WGS sequence"/>
</dbReference>
<evidence type="ECO:0000313" key="1">
    <source>
        <dbReference type="EMBL" id="CAF3683000.1"/>
    </source>
</evidence>
<evidence type="ECO:0000313" key="2">
    <source>
        <dbReference type="Proteomes" id="UP000663844"/>
    </source>
</evidence>
<sequence length="905" mass="105890">MIIHENLLELSNEYLTVQFNLSNGQIRSLNYKSQLITIKNETSLIYLNNISLDCSQLIDYKQNINSINFTYSCLNYELTTIYTLQSQWEFLEKQIYFTNINNETTTSLQTTFTILNLNISSVSIIQNRQDLNKQHTIFLRSNSSSTLGIFATWQNPFGQYIITSNNQTIISSYNIGMNTSYLSEGFLIGFYQLSSYWHTSNINYNERKAYEKATTFFYPVPQRQRSIKHAVGWDSNDYQIDISTQHGIDEYKRLIDRCSQLGIKSITFAPSNGNVSSREEASDAWGWESVLFLSLGEQIRLEQWKPYRNPIPETIQQMLDYAEFKQIKLVPYVYPPLGYQLKGKDQAWLYTSSSCKTVCSSLASIEFQQYFLQLLIDFAQVTGNIYIIFFLRTLVLISIGIGGYAWDYNFFYDMHHTEYSQWRGWQWIRTELLLALPYLIMDHRFSSQVEGPWAWITLNGYTSPLLSDENPETYPILYPSLHTDKISADFMRQGNIELRIEHFASMDSIPGFIGHQSERFSADGNVPWIDNNLRDFDFMGFSYSLLSNIATAGLNLVHTLLPARDLEEFYFLPIEFIQFWSYWLNWTDEHIEEIRNGIPFNIEQDWSLMKSNGLDGFLFLFNTNYKQINRKILFDGKLNLKNPQESGYWLLKEIYPQERFIQLIQYNEMNQFLLDGQSVTVYQLIFMPIINQPMLIGISGKAFLANETILIIDGVHGEAGTQTSDPIFIILPNIQSIWNVYLNGIEKQFKQDRQFIILTELILFPGLYLPRTTEILNNTIIVNDLLLEQLTKRQMEYPIQWTEKELNDASWLGPHRLLLFICIQNPNDQWNITAQINNNSIIVHKGYNTRDHIDKDRFMGFYLDLTNIVIQSNKEYYLSLNMPEFHSGQFQGLFLENIERIFVRP</sequence>
<reference evidence="1" key="1">
    <citation type="submission" date="2021-02" db="EMBL/GenBank/DDBJ databases">
        <authorList>
            <person name="Nowell W R."/>
        </authorList>
    </citation>
    <scope>NUCLEOTIDE SEQUENCE</scope>
</reference>
<dbReference type="EMBL" id="CAJOAZ010000609">
    <property type="protein sequence ID" value="CAF3683000.1"/>
    <property type="molecule type" value="Genomic_DNA"/>
</dbReference>
<proteinExistence type="predicted"/>